<evidence type="ECO:0000259" key="1">
    <source>
        <dbReference type="PROSITE" id="PS51186"/>
    </source>
</evidence>
<dbReference type="EMBL" id="CYHE01000023">
    <property type="protein sequence ID" value="CUB00852.1"/>
    <property type="molecule type" value="Genomic_DNA"/>
</dbReference>
<keyword evidence="2" id="KW-0808">Transferase</keyword>
<accession>A0A0K6IBY7</accession>
<dbReference type="InterPro" id="IPR000182">
    <property type="entry name" value="GNAT_dom"/>
</dbReference>
<dbReference type="InterPro" id="IPR016181">
    <property type="entry name" value="Acyl_CoA_acyltransferase"/>
</dbReference>
<evidence type="ECO:0000313" key="2">
    <source>
        <dbReference type="EMBL" id="CUB00852.1"/>
    </source>
</evidence>
<evidence type="ECO:0000313" key="3">
    <source>
        <dbReference type="Proteomes" id="UP000183900"/>
    </source>
</evidence>
<reference evidence="3" key="1">
    <citation type="submission" date="2015-08" db="EMBL/GenBank/DDBJ databases">
        <authorList>
            <person name="Varghese N."/>
        </authorList>
    </citation>
    <scope>NUCLEOTIDE SEQUENCE [LARGE SCALE GENOMIC DNA]</scope>
    <source>
        <strain evidence="3">DSM 23407</strain>
    </source>
</reference>
<keyword evidence="3" id="KW-1185">Reference proteome</keyword>
<protein>
    <submittedName>
        <fullName evidence="2">Acetyltransferase (GNAT) family</fullName>
    </submittedName>
</protein>
<dbReference type="Pfam" id="PF00583">
    <property type="entry name" value="Acetyltransf_1"/>
    <property type="match status" value="1"/>
</dbReference>
<dbReference type="Gene3D" id="3.40.630.30">
    <property type="match status" value="1"/>
</dbReference>
<dbReference type="Proteomes" id="UP000183900">
    <property type="component" value="Unassembled WGS sequence"/>
</dbReference>
<sequence length="318" mass="34269">MNAPVSLDPAPRQDFAASQVAIELLEGDAGAFAVYGFPRLARHLSPVQDVWLAVGLRVAGLPAGLALGMVQGERAWLLSLMVAAPLRGQGYGRQLAQAFAAGAAGRGAASVQADFSSRLTHRGALARCLAAAGFSEPELLTLVTTGEAGAMLEAVNQWPSMMRRLRNPDSASFEPWRPLDAADLEAVAALSREPGFVQGMEPEADPETFDPACSIAVRRNGQLIGWVLAEALPVITLEAYRGRKGVYYRSAYLTQPLWHTGLMVGAYRAAFEEQVNTHGPQSIAAFHTSIPRMAAMVRRRFGPIALQVDEHWRTEQVL</sequence>
<dbReference type="AlphaFoldDB" id="A0A0K6IBY7"/>
<dbReference type="PROSITE" id="PS51186">
    <property type="entry name" value="GNAT"/>
    <property type="match status" value="1"/>
</dbReference>
<dbReference type="SUPFAM" id="SSF55729">
    <property type="entry name" value="Acyl-CoA N-acyltransferases (Nat)"/>
    <property type="match status" value="2"/>
</dbReference>
<organism evidence="2 3">
    <name type="scientific">Pannonibacter indicus</name>
    <dbReference type="NCBI Taxonomy" id="466044"/>
    <lineage>
        <taxon>Bacteria</taxon>
        <taxon>Pseudomonadati</taxon>
        <taxon>Pseudomonadota</taxon>
        <taxon>Alphaproteobacteria</taxon>
        <taxon>Hyphomicrobiales</taxon>
        <taxon>Stappiaceae</taxon>
        <taxon>Pannonibacter</taxon>
    </lineage>
</organism>
<dbReference type="GO" id="GO:0016747">
    <property type="term" value="F:acyltransferase activity, transferring groups other than amino-acyl groups"/>
    <property type="evidence" value="ECO:0007669"/>
    <property type="project" value="InterPro"/>
</dbReference>
<feature type="domain" description="N-acetyltransferase" evidence="1">
    <location>
        <begin position="5"/>
        <end position="156"/>
    </location>
</feature>
<proteinExistence type="predicted"/>
<name>A0A0K6IBY7_9HYPH</name>
<gene>
    <name evidence="2" type="ORF">Ga0061067_1238</name>
</gene>